<reference evidence="1 2" key="2">
    <citation type="journal article" date="2011" name="J. Bacteriol.">
        <title>Genomes of three methylotrophs from a single niche uncover genetic and metabolic divergence of Methylophilaceae.</title>
        <authorList>
            <person name="Lapidus A."/>
            <person name="Clum A."/>
            <person name="Labutti K."/>
            <person name="Kaluzhnaya M.G."/>
            <person name="Lim S."/>
            <person name="Beck D.A."/>
            <person name="Glavina Del Rio T."/>
            <person name="Nolan M."/>
            <person name="Mavromatis K."/>
            <person name="Huntemann M."/>
            <person name="Lucas S."/>
            <person name="Lidstrom M.E."/>
            <person name="Ivanova N."/>
            <person name="Chistoserdova L."/>
        </authorList>
    </citation>
    <scope>NUCLEOTIDE SEQUENCE [LARGE SCALE GENOMIC DNA]</scope>
    <source>
        <strain evidence="1 2">301</strain>
    </source>
</reference>
<dbReference type="AlphaFoldDB" id="D7DJZ3"/>
<dbReference type="Proteomes" id="UP000000383">
    <property type="component" value="Chromosome"/>
</dbReference>
<dbReference type="STRING" id="666681.M301_1982"/>
<dbReference type="SUPFAM" id="SSF144052">
    <property type="entry name" value="Thermophilic metalloprotease-like"/>
    <property type="match status" value="1"/>
</dbReference>
<organism evidence="1 2">
    <name type="scientific">Methylotenera versatilis (strain 301)</name>
    <dbReference type="NCBI Taxonomy" id="666681"/>
    <lineage>
        <taxon>Bacteria</taxon>
        <taxon>Pseudomonadati</taxon>
        <taxon>Pseudomonadota</taxon>
        <taxon>Betaproteobacteria</taxon>
        <taxon>Nitrosomonadales</taxon>
        <taxon>Methylophilaceae</taxon>
        <taxon>Methylotenera</taxon>
    </lineage>
</organism>
<proteinExistence type="predicted"/>
<dbReference type="KEGG" id="meh:M301_1982"/>
<sequence>MLVNQLAIARPLIDDESSSLATNNACVAERNLNELLTHVFKHAAPHNAVVVFDTRCELATTLTQAYKRCLPDAQLIDFDQHTPDAVLAVLSGLAVSDLVVLVQSTNFRLEAFRIRVELFKRGLKVIEHPHLSRMAGAEVNYYIDALAYDPVYFRGVGNSLKAIIDQAQYGCLDSGGDQFPDARLMFGSAFESAKLNVGDYSEMQNVGGQFPIGEVFTEALDLEAVRGRVRIFAFGDTQYRVNRPAKPITLIVENGQVVATEDSTPQFDTVLANIRADEQVVWLREIGFGLNRAFTKDRAVSDIGSYERMCGVHLSLGAKHGVYGKPNFKRGDGKYHIDVFAVTERVTLDEQVVYHDGAWCVGVE</sequence>
<protein>
    <recommendedName>
        <fullName evidence="3">Leucyl aminopeptidase (Aminopeptidase T)</fullName>
    </recommendedName>
</protein>
<accession>D7DJZ3</accession>
<dbReference type="RefSeq" id="WP_013148666.1">
    <property type="nucleotide sequence ID" value="NC_014207.1"/>
</dbReference>
<dbReference type="EMBL" id="CP002056">
    <property type="protein sequence ID" value="ADI30354.1"/>
    <property type="molecule type" value="Genomic_DNA"/>
</dbReference>
<reference evidence="2" key="1">
    <citation type="submission" date="2010-05" db="EMBL/GenBank/DDBJ databases">
        <title>Complete sequence of Methylotenera sp. 301.</title>
        <authorList>
            <person name="Lucas S."/>
            <person name="Copeland A."/>
            <person name="Lapidus A."/>
            <person name="Cheng J.-F."/>
            <person name="Bruce D."/>
            <person name="Goodwin L."/>
            <person name="Pitluck S."/>
            <person name="Clum A."/>
            <person name="Land M."/>
            <person name="Hauser L."/>
            <person name="Kyrpides N."/>
            <person name="Ivanova N."/>
            <person name="Chistoservova L."/>
            <person name="Kalyuzhnaya M."/>
            <person name="Woyke T."/>
        </authorList>
    </citation>
    <scope>NUCLEOTIDE SEQUENCE [LARGE SCALE GENOMIC DNA]</scope>
    <source>
        <strain evidence="2">301</strain>
    </source>
</reference>
<gene>
    <name evidence="1" type="ordered locus">M301_1982</name>
</gene>
<dbReference type="eggNOG" id="COG2309">
    <property type="taxonomic scope" value="Bacteria"/>
</dbReference>
<evidence type="ECO:0008006" key="3">
    <source>
        <dbReference type="Google" id="ProtNLM"/>
    </source>
</evidence>
<evidence type="ECO:0000313" key="2">
    <source>
        <dbReference type="Proteomes" id="UP000000383"/>
    </source>
</evidence>
<evidence type="ECO:0000313" key="1">
    <source>
        <dbReference type="EMBL" id="ADI30354.1"/>
    </source>
</evidence>
<name>D7DJZ3_METV0</name>
<dbReference type="HOGENOM" id="CLU_808199_0_0_4"/>
<keyword evidence="2" id="KW-1185">Reference proteome</keyword>